<evidence type="ECO:0000313" key="3">
    <source>
        <dbReference type="Proteomes" id="UP000287651"/>
    </source>
</evidence>
<accession>A0A426WXI9</accession>
<dbReference type="AlphaFoldDB" id="A0A426WXI9"/>
<evidence type="ECO:0000313" key="2">
    <source>
        <dbReference type="EMBL" id="RRT31928.1"/>
    </source>
</evidence>
<proteinExistence type="predicted"/>
<dbReference type="EMBL" id="AMZH03034796">
    <property type="protein sequence ID" value="RRT31928.1"/>
    <property type="molecule type" value="Genomic_DNA"/>
</dbReference>
<protein>
    <submittedName>
        <fullName evidence="2">Uncharacterized protein</fullName>
    </submittedName>
</protein>
<evidence type="ECO:0000256" key="1">
    <source>
        <dbReference type="SAM" id="MobiDB-lite"/>
    </source>
</evidence>
<feature type="region of interest" description="Disordered" evidence="1">
    <location>
        <begin position="1"/>
        <end position="25"/>
    </location>
</feature>
<gene>
    <name evidence="2" type="ORF">B296_00056505</name>
</gene>
<organism evidence="2 3">
    <name type="scientific">Ensete ventricosum</name>
    <name type="common">Abyssinian banana</name>
    <name type="synonym">Musa ensete</name>
    <dbReference type="NCBI Taxonomy" id="4639"/>
    <lineage>
        <taxon>Eukaryota</taxon>
        <taxon>Viridiplantae</taxon>
        <taxon>Streptophyta</taxon>
        <taxon>Embryophyta</taxon>
        <taxon>Tracheophyta</taxon>
        <taxon>Spermatophyta</taxon>
        <taxon>Magnoliopsida</taxon>
        <taxon>Liliopsida</taxon>
        <taxon>Zingiberales</taxon>
        <taxon>Musaceae</taxon>
        <taxon>Ensete</taxon>
    </lineage>
</organism>
<sequence>MRWDLARSSLGDSPKESGSLLGTRREITKKKTGGLVARLPEYAGGTTFAKIWTGKPSVSDGWTARTIKSGRRASAFGRKSGYRRFTRRPGRVNYRKYPDSCVQAVQPPKLGGSAASAARKPGWWWYTCGSPTVYPSKFPQK</sequence>
<reference evidence="2 3" key="1">
    <citation type="journal article" date="2014" name="Agronomy (Basel)">
        <title>A Draft Genome Sequence for Ensete ventricosum, the Drought-Tolerant Tree Against Hunger.</title>
        <authorList>
            <person name="Harrison J."/>
            <person name="Moore K.A."/>
            <person name="Paszkiewicz K."/>
            <person name="Jones T."/>
            <person name="Grant M."/>
            <person name="Ambacheew D."/>
            <person name="Muzemil S."/>
            <person name="Studholme D.J."/>
        </authorList>
    </citation>
    <scope>NUCLEOTIDE SEQUENCE [LARGE SCALE GENOMIC DNA]</scope>
</reference>
<comment type="caution">
    <text evidence="2">The sequence shown here is derived from an EMBL/GenBank/DDBJ whole genome shotgun (WGS) entry which is preliminary data.</text>
</comment>
<dbReference type="Proteomes" id="UP000287651">
    <property type="component" value="Unassembled WGS sequence"/>
</dbReference>
<name>A0A426WXI9_ENSVE</name>